<comment type="caution">
    <text evidence="4">The sequence shown here is derived from an EMBL/GenBank/DDBJ whole genome shotgun (WGS) entry which is preliminary data.</text>
</comment>
<evidence type="ECO:0000259" key="3">
    <source>
        <dbReference type="Pfam" id="PF00294"/>
    </source>
</evidence>
<keyword evidence="1" id="KW-0808">Transferase</keyword>
<dbReference type="Pfam" id="PF00294">
    <property type="entry name" value="PfkB"/>
    <property type="match status" value="1"/>
</dbReference>
<evidence type="ECO:0000313" key="4">
    <source>
        <dbReference type="EMBL" id="KUG26807.1"/>
    </source>
</evidence>
<organism evidence="4">
    <name type="scientific">hydrocarbon metagenome</name>
    <dbReference type="NCBI Taxonomy" id="938273"/>
    <lineage>
        <taxon>unclassified sequences</taxon>
        <taxon>metagenomes</taxon>
        <taxon>ecological metagenomes</taxon>
    </lineage>
</organism>
<accession>A0A0W8G0Y4</accession>
<dbReference type="EMBL" id="LNQE01000402">
    <property type="protein sequence ID" value="KUG26807.1"/>
    <property type="molecule type" value="Genomic_DNA"/>
</dbReference>
<reference evidence="4" key="1">
    <citation type="journal article" date="2015" name="Proc. Natl. Acad. Sci. U.S.A.">
        <title>Networks of energetic and metabolic interactions define dynamics in microbial communities.</title>
        <authorList>
            <person name="Embree M."/>
            <person name="Liu J.K."/>
            <person name="Al-Bassam M.M."/>
            <person name="Zengler K."/>
        </authorList>
    </citation>
    <scope>NUCLEOTIDE SEQUENCE</scope>
</reference>
<dbReference type="AlphaFoldDB" id="A0A0W8G0Y4"/>
<dbReference type="InterPro" id="IPR011611">
    <property type="entry name" value="PfkB_dom"/>
</dbReference>
<evidence type="ECO:0000256" key="2">
    <source>
        <dbReference type="ARBA" id="ARBA00022777"/>
    </source>
</evidence>
<proteinExistence type="predicted"/>
<dbReference type="PANTHER" id="PTHR10584:SF166">
    <property type="entry name" value="RIBOKINASE"/>
    <property type="match status" value="1"/>
</dbReference>
<dbReference type="GO" id="GO:0016301">
    <property type="term" value="F:kinase activity"/>
    <property type="evidence" value="ECO:0007669"/>
    <property type="project" value="UniProtKB-KW"/>
</dbReference>
<name>A0A0W8G0Y4_9ZZZZ</name>
<protein>
    <submittedName>
        <fullName evidence="4">Ribokinase (Rbsk)</fullName>
    </submittedName>
</protein>
<dbReference type="InterPro" id="IPR029056">
    <property type="entry name" value="Ribokinase-like"/>
</dbReference>
<gene>
    <name evidence="4" type="ORF">ASZ90_003350</name>
</gene>
<feature type="domain" description="Carbohydrate kinase PfkB" evidence="3">
    <location>
        <begin position="164"/>
        <end position="278"/>
    </location>
</feature>
<sequence length="289" mass="33622">MKLLIIGHSVVDHIINNESEIIKPGGIYYSAIGFNGVRKDDDEFFLLTSSSSEDEKYFKRLFNEFNLDFVNHLEKIPHVNLTVDDQFERREHYQNLVEPLNLNDKIRWNEFDGVFVNMITGNDLTAEDFIQIRKNFDGIIYLDVHTLSRGVGKEHHRYFKKIPNYEKYLQSVDIIQVNEHELKTITPYDEKNEILKKVFEYDVKFIIITKGERGAEIFTKDSSFFSVDAIKVNSINKVGCGDVFGSVFFYLYLCGLNFEKSLIKANYTAGIITTYSSENEFLNLKNDII</sequence>
<dbReference type="PANTHER" id="PTHR10584">
    <property type="entry name" value="SUGAR KINASE"/>
    <property type="match status" value="1"/>
</dbReference>
<keyword evidence="2 4" id="KW-0418">Kinase</keyword>
<dbReference type="SUPFAM" id="SSF53613">
    <property type="entry name" value="Ribokinase-like"/>
    <property type="match status" value="1"/>
</dbReference>
<evidence type="ECO:0000256" key="1">
    <source>
        <dbReference type="ARBA" id="ARBA00022679"/>
    </source>
</evidence>
<dbReference type="Gene3D" id="3.40.1190.20">
    <property type="match status" value="1"/>
</dbReference>